<dbReference type="SUPFAM" id="SSF47616">
    <property type="entry name" value="GST C-terminal domain-like"/>
    <property type="match status" value="1"/>
</dbReference>
<dbReference type="Gene3D" id="1.20.1050.10">
    <property type="match status" value="1"/>
</dbReference>
<dbReference type="Pfam" id="PF00043">
    <property type="entry name" value="GST_C"/>
    <property type="match status" value="1"/>
</dbReference>
<dbReference type="GO" id="GO:0004364">
    <property type="term" value="F:glutathione transferase activity"/>
    <property type="evidence" value="ECO:0007669"/>
    <property type="project" value="InterPro"/>
</dbReference>
<dbReference type="EMBL" id="JAAIUW010000008">
    <property type="protein sequence ID" value="KAF7819944.1"/>
    <property type="molecule type" value="Genomic_DNA"/>
</dbReference>
<comment type="caution">
    <text evidence="2">The sequence shown here is derived from an EMBL/GenBank/DDBJ whole genome shotgun (WGS) entry which is preliminary data.</text>
</comment>
<dbReference type="InterPro" id="IPR004046">
    <property type="entry name" value="GST_C"/>
</dbReference>
<dbReference type="AlphaFoldDB" id="A0A834TM69"/>
<gene>
    <name evidence="2" type="ORF">G2W53_025399</name>
</gene>
<reference evidence="2" key="1">
    <citation type="submission" date="2020-09" db="EMBL/GenBank/DDBJ databases">
        <title>Genome-Enabled Discovery of Anthraquinone Biosynthesis in Senna tora.</title>
        <authorList>
            <person name="Kang S.-H."/>
            <person name="Pandey R.P."/>
            <person name="Lee C.-M."/>
            <person name="Sim J.-S."/>
            <person name="Jeong J.-T."/>
            <person name="Choi B.-S."/>
            <person name="Jung M."/>
            <person name="Ginzburg D."/>
            <person name="Zhao K."/>
            <person name="Won S.Y."/>
            <person name="Oh T.-J."/>
            <person name="Yu Y."/>
            <person name="Kim N.-H."/>
            <person name="Lee O.R."/>
            <person name="Lee T.-H."/>
            <person name="Bashyal P."/>
            <person name="Kim T.-S."/>
            <person name="Lee W.-H."/>
            <person name="Kawkins C."/>
            <person name="Kim C.-K."/>
            <person name="Kim J.S."/>
            <person name="Ahn B.O."/>
            <person name="Rhee S.Y."/>
            <person name="Sohng J.K."/>
        </authorList>
    </citation>
    <scope>NUCLEOTIDE SEQUENCE</scope>
    <source>
        <tissue evidence="2">Leaf</tissue>
    </source>
</reference>
<dbReference type="Proteomes" id="UP000634136">
    <property type="component" value="Unassembled WGS sequence"/>
</dbReference>
<accession>A0A834TM69</accession>
<dbReference type="PANTHER" id="PTHR11260">
    <property type="entry name" value="GLUTATHIONE S-TRANSFERASE, GST, SUPERFAMILY, GST DOMAIN CONTAINING"/>
    <property type="match status" value="1"/>
</dbReference>
<evidence type="ECO:0000313" key="2">
    <source>
        <dbReference type="EMBL" id="KAF7819944.1"/>
    </source>
</evidence>
<dbReference type="GO" id="GO:0006749">
    <property type="term" value="P:glutathione metabolic process"/>
    <property type="evidence" value="ECO:0007669"/>
    <property type="project" value="InterPro"/>
</dbReference>
<evidence type="ECO:0000259" key="1">
    <source>
        <dbReference type="PROSITE" id="PS50405"/>
    </source>
</evidence>
<keyword evidence="2" id="KW-0808">Transferase</keyword>
<organism evidence="2 3">
    <name type="scientific">Senna tora</name>
    <dbReference type="NCBI Taxonomy" id="362788"/>
    <lineage>
        <taxon>Eukaryota</taxon>
        <taxon>Viridiplantae</taxon>
        <taxon>Streptophyta</taxon>
        <taxon>Embryophyta</taxon>
        <taxon>Tracheophyta</taxon>
        <taxon>Spermatophyta</taxon>
        <taxon>Magnoliopsida</taxon>
        <taxon>eudicotyledons</taxon>
        <taxon>Gunneridae</taxon>
        <taxon>Pentapetalae</taxon>
        <taxon>rosids</taxon>
        <taxon>fabids</taxon>
        <taxon>Fabales</taxon>
        <taxon>Fabaceae</taxon>
        <taxon>Caesalpinioideae</taxon>
        <taxon>Cassia clade</taxon>
        <taxon>Senna</taxon>
    </lineage>
</organism>
<dbReference type="PANTHER" id="PTHR11260:SF614">
    <property type="entry name" value="GLUTATHIONE S-TRANSFERASE"/>
    <property type="match status" value="1"/>
</dbReference>
<dbReference type="OrthoDB" id="4951845at2759"/>
<keyword evidence="3" id="KW-1185">Reference proteome</keyword>
<proteinExistence type="predicted"/>
<feature type="domain" description="GST C-terminal" evidence="1">
    <location>
        <begin position="72"/>
        <end position="200"/>
    </location>
</feature>
<dbReference type="InterPro" id="IPR010987">
    <property type="entry name" value="Glutathione-S-Trfase_C-like"/>
</dbReference>
<dbReference type="InterPro" id="IPR045073">
    <property type="entry name" value="Omega/Tau-like"/>
</dbReference>
<dbReference type="CDD" id="cd03185">
    <property type="entry name" value="GST_C_Tau"/>
    <property type="match status" value="1"/>
</dbReference>
<dbReference type="InterPro" id="IPR036282">
    <property type="entry name" value="Glutathione-S-Trfase_C_sf"/>
</dbReference>
<sequence>MNLGKEKLRSNKVPLEGPKQTISPYDSCTKQWLQWLGQIGRPTKIQTPPQIQLSDELWIPHIQMLPYSSRIHVQRTVLLSPLLEIGKKRVDPIMLVVLGVWGAGVAQGEEKVKAIESALESLSFLEKQIEGEKYFGGEKLGFLDIVAGWIPHWSNVMEQLGDMELLTSQRFPNLHAWGHNLMNTSPINHCIPPREAIYDYFNFGFTYMRSMAANKS</sequence>
<dbReference type="InterPro" id="IPR045074">
    <property type="entry name" value="GST_C_Tau"/>
</dbReference>
<protein>
    <submittedName>
        <fullName evidence="2">Putative glutathione S-transferase</fullName>
    </submittedName>
</protein>
<evidence type="ECO:0000313" key="3">
    <source>
        <dbReference type="Proteomes" id="UP000634136"/>
    </source>
</evidence>
<dbReference type="PROSITE" id="PS50405">
    <property type="entry name" value="GST_CTER"/>
    <property type="match status" value="1"/>
</dbReference>
<dbReference type="GO" id="GO:0005737">
    <property type="term" value="C:cytoplasm"/>
    <property type="evidence" value="ECO:0007669"/>
    <property type="project" value="TreeGrafter"/>
</dbReference>
<name>A0A834TM69_9FABA</name>